<dbReference type="GO" id="GO:0004462">
    <property type="term" value="F:lactoylglutathione lyase activity"/>
    <property type="evidence" value="ECO:0007669"/>
    <property type="project" value="InterPro"/>
</dbReference>
<dbReference type="Pfam" id="PF00903">
    <property type="entry name" value="Glyoxalase"/>
    <property type="match status" value="1"/>
</dbReference>
<keyword evidence="1" id="KW-0479">Metal-binding</keyword>
<dbReference type="SUPFAM" id="SSF54593">
    <property type="entry name" value="Glyoxalase/Bleomycin resistance protein/Dihydroxybiphenyl dioxygenase"/>
    <property type="match status" value="1"/>
</dbReference>
<dbReference type="Proteomes" id="UP000682713">
    <property type="component" value="Unassembled WGS sequence"/>
</dbReference>
<dbReference type="Gene3D" id="3.10.180.10">
    <property type="entry name" value="2,3-Dihydroxybiphenyl 1,2-Dioxygenase, domain 1"/>
    <property type="match status" value="1"/>
</dbReference>
<dbReference type="PROSITE" id="PS00934">
    <property type="entry name" value="GLYOXALASE_I_1"/>
    <property type="match status" value="1"/>
</dbReference>
<gene>
    <name evidence="3" type="ORF">KHA93_14325</name>
</gene>
<keyword evidence="4" id="KW-1185">Reference proteome</keyword>
<dbReference type="InterPro" id="IPR029068">
    <property type="entry name" value="Glyas_Bleomycin-R_OHBP_Dase"/>
</dbReference>
<dbReference type="InterPro" id="IPR037523">
    <property type="entry name" value="VOC_core"/>
</dbReference>
<feature type="domain" description="VOC" evidence="2">
    <location>
        <begin position="3"/>
        <end position="118"/>
    </location>
</feature>
<proteinExistence type="predicted"/>
<reference evidence="3 4" key="1">
    <citation type="submission" date="2021-05" db="EMBL/GenBank/DDBJ databases">
        <title>Novel Bacillus species.</title>
        <authorList>
            <person name="Liu G."/>
        </authorList>
    </citation>
    <scope>NUCLEOTIDE SEQUENCE [LARGE SCALE GENOMIC DNA]</scope>
    <source>
        <strain evidence="3 4">FJAT-49732</strain>
    </source>
</reference>
<evidence type="ECO:0000259" key="2">
    <source>
        <dbReference type="PROSITE" id="PS51819"/>
    </source>
</evidence>
<evidence type="ECO:0000256" key="1">
    <source>
        <dbReference type="ARBA" id="ARBA00022723"/>
    </source>
</evidence>
<dbReference type="AlphaFoldDB" id="A0A942YKV8"/>
<sequence>MMKWHHVGIQVQDLKKSEKFYREVFGFLIEQRLELVGEKITFLIRDSIRIELILSEETEEYHKDNIHMSWEINDLNDWIIHTQGYGIIPTEGPIKLQNGWSTVFYEGPDQELIELIEIANDT</sequence>
<dbReference type="EMBL" id="JAGYPJ010000001">
    <property type="protein sequence ID" value="MBS4200808.1"/>
    <property type="molecule type" value="Genomic_DNA"/>
</dbReference>
<comment type="caution">
    <text evidence="3">The sequence shown here is derived from an EMBL/GenBank/DDBJ whole genome shotgun (WGS) entry which is preliminary data.</text>
</comment>
<dbReference type="InterPro" id="IPR018146">
    <property type="entry name" value="Glyoxalase_1_CS"/>
</dbReference>
<dbReference type="InterPro" id="IPR004360">
    <property type="entry name" value="Glyas_Fos-R_dOase_dom"/>
</dbReference>
<accession>A0A942YKV8</accession>
<dbReference type="CDD" id="cd06587">
    <property type="entry name" value="VOC"/>
    <property type="match status" value="1"/>
</dbReference>
<protein>
    <submittedName>
        <fullName evidence="3">VOC family protein</fullName>
    </submittedName>
</protein>
<evidence type="ECO:0000313" key="4">
    <source>
        <dbReference type="Proteomes" id="UP000682713"/>
    </source>
</evidence>
<dbReference type="RefSeq" id="WP_213111345.1">
    <property type="nucleotide sequence ID" value="NZ_JAGYPJ010000001.1"/>
</dbReference>
<evidence type="ECO:0000313" key="3">
    <source>
        <dbReference type="EMBL" id="MBS4200808.1"/>
    </source>
</evidence>
<name>A0A942YKV8_9BACI</name>
<organism evidence="3 4">
    <name type="scientific">Lederbergia citrisecunda</name>
    <dbReference type="NCBI Taxonomy" id="2833583"/>
    <lineage>
        <taxon>Bacteria</taxon>
        <taxon>Bacillati</taxon>
        <taxon>Bacillota</taxon>
        <taxon>Bacilli</taxon>
        <taxon>Bacillales</taxon>
        <taxon>Bacillaceae</taxon>
        <taxon>Lederbergia</taxon>
    </lineage>
</organism>
<dbReference type="GO" id="GO:0046872">
    <property type="term" value="F:metal ion binding"/>
    <property type="evidence" value="ECO:0007669"/>
    <property type="project" value="UniProtKB-KW"/>
</dbReference>
<dbReference type="PROSITE" id="PS51819">
    <property type="entry name" value="VOC"/>
    <property type="match status" value="1"/>
</dbReference>